<keyword evidence="1" id="KW-0472">Membrane</keyword>
<organism evidence="3 4">
    <name type="scientific">Octopus vulgaris</name>
    <name type="common">Common octopus</name>
    <dbReference type="NCBI Taxonomy" id="6645"/>
    <lineage>
        <taxon>Eukaryota</taxon>
        <taxon>Metazoa</taxon>
        <taxon>Spiralia</taxon>
        <taxon>Lophotrochozoa</taxon>
        <taxon>Mollusca</taxon>
        <taxon>Cephalopoda</taxon>
        <taxon>Coleoidea</taxon>
        <taxon>Octopodiformes</taxon>
        <taxon>Octopoda</taxon>
        <taxon>Incirrata</taxon>
        <taxon>Octopodidae</taxon>
        <taxon>Octopus</taxon>
    </lineage>
</organism>
<dbReference type="Proteomes" id="UP001162480">
    <property type="component" value="Chromosome 13"/>
</dbReference>
<keyword evidence="1" id="KW-1133">Transmembrane helix</keyword>
<proteinExistence type="predicted"/>
<evidence type="ECO:0000313" key="4">
    <source>
        <dbReference type="Proteomes" id="UP001162480"/>
    </source>
</evidence>
<keyword evidence="4" id="KW-1185">Reference proteome</keyword>
<accession>A0AA36FBA5</accession>
<gene>
    <name evidence="3" type="ORF">OCTVUL_1B018198</name>
</gene>
<keyword evidence="1" id="KW-0812">Transmembrane</keyword>
<dbReference type="AlphaFoldDB" id="A0AA36FBA5"/>
<name>A0AA36FBA5_OCTVU</name>
<keyword evidence="2" id="KW-0732">Signal</keyword>
<dbReference type="EMBL" id="OX597826">
    <property type="protein sequence ID" value="CAI9731645.1"/>
    <property type="molecule type" value="Genomic_DNA"/>
</dbReference>
<evidence type="ECO:0000313" key="3">
    <source>
        <dbReference type="EMBL" id="CAI9731645.1"/>
    </source>
</evidence>
<evidence type="ECO:0000256" key="1">
    <source>
        <dbReference type="SAM" id="Phobius"/>
    </source>
</evidence>
<feature type="transmembrane region" description="Helical" evidence="1">
    <location>
        <begin position="267"/>
        <end position="288"/>
    </location>
</feature>
<sequence length="289" mass="31922">MNALLSILLLFTASRSASAVCLASCNYTLPCSEVYSCQIDICPNLTEEDLRDNCKCYVKCRREFEDLNKRKDNCLLLQRLKTCFEDGGCDVSNVPQLQKFAKECNNCEPKQCKEEACVGRLDCLTNSTRGGCTTAASVQSVMNTTSETMHNAWFLPEKCGCISKCASAALTFVESCMGYETILKCASEQSCTVSKEKMNLKPCDCEFACSSEIDRTMKATNVKDKCAAKSDYIKCAKVYGCNQMPVKLKKIICETPGNDSSFFGSKILLTITIVFTILFAFITTNVIMA</sequence>
<evidence type="ECO:0000256" key="2">
    <source>
        <dbReference type="SAM" id="SignalP"/>
    </source>
</evidence>
<reference evidence="3" key="1">
    <citation type="submission" date="2023-08" db="EMBL/GenBank/DDBJ databases">
        <authorList>
            <person name="Alioto T."/>
            <person name="Alioto T."/>
            <person name="Gomez Garrido J."/>
        </authorList>
    </citation>
    <scope>NUCLEOTIDE SEQUENCE</scope>
</reference>
<feature type="chain" id="PRO_5041415545" evidence="2">
    <location>
        <begin position="20"/>
        <end position="289"/>
    </location>
</feature>
<feature type="signal peptide" evidence="2">
    <location>
        <begin position="1"/>
        <end position="19"/>
    </location>
</feature>
<protein>
    <submittedName>
        <fullName evidence="3">Uncharacterized protein</fullName>
    </submittedName>
</protein>